<accession>A0AAX6GTU6</accession>
<gene>
    <name evidence="3" type="ORF">M6B38_347375</name>
</gene>
<dbReference type="Pfam" id="PF14432">
    <property type="entry name" value="DYW_deaminase"/>
    <property type="match status" value="1"/>
</dbReference>
<evidence type="ECO:0000313" key="3">
    <source>
        <dbReference type="EMBL" id="KAJ6831755.1"/>
    </source>
</evidence>
<keyword evidence="1" id="KW-0677">Repeat</keyword>
<feature type="domain" description="DYW" evidence="2">
    <location>
        <begin position="154"/>
        <end position="246"/>
    </location>
</feature>
<dbReference type="PANTHER" id="PTHR47926:SF433">
    <property type="entry name" value="PENTATRICOPEPTIDE REPEAT-CONTAINING PROTEIN"/>
    <property type="match status" value="1"/>
</dbReference>
<dbReference type="Proteomes" id="UP001140949">
    <property type="component" value="Unassembled WGS sequence"/>
</dbReference>
<dbReference type="EMBL" id="JANAVB010016598">
    <property type="protein sequence ID" value="KAJ6831755.1"/>
    <property type="molecule type" value="Genomic_DNA"/>
</dbReference>
<dbReference type="InterPro" id="IPR011990">
    <property type="entry name" value="TPR-like_helical_dom_sf"/>
</dbReference>
<dbReference type="AlphaFoldDB" id="A0AAX6GTU6"/>
<dbReference type="GO" id="GO:0008270">
    <property type="term" value="F:zinc ion binding"/>
    <property type="evidence" value="ECO:0007669"/>
    <property type="project" value="InterPro"/>
</dbReference>
<reference evidence="3" key="1">
    <citation type="journal article" date="2023" name="GigaByte">
        <title>Genome assembly of the bearded iris, Iris pallida Lam.</title>
        <authorList>
            <person name="Bruccoleri R.E."/>
            <person name="Oakeley E.J."/>
            <person name="Faust A.M.E."/>
            <person name="Altorfer M."/>
            <person name="Dessus-Babus S."/>
            <person name="Burckhardt D."/>
            <person name="Oertli M."/>
            <person name="Naumann U."/>
            <person name="Petersen F."/>
            <person name="Wong J."/>
        </authorList>
    </citation>
    <scope>NUCLEOTIDE SEQUENCE</scope>
    <source>
        <strain evidence="3">GSM-AAB239-AS_SAM_17_03QT</strain>
    </source>
</reference>
<organism evidence="3 4">
    <name type="scientific">Iris pallida</name>
    <name type="common">Sweet iris</name>
    <dbReference type="NCBI Taxonomy" id="29817"/>
    <lineage>
        <taxon>Eukaryota</taxon>
        <taxon>Viridiplantae</taxon>
        <taxon>Streptophyta</taxon>
        <taxon>Embryophyta</taxon>
        <taxon>Tracheophyta</taxon>
        <taxon>Spermatophyta</taxon>
        <taxon>Magnoliopsida</taxon>
        <taxon>Liliopsida</taxon>
        <taxon>Asparagales</taxon>
        <taxon>Iridaceae</taxon>
        <taxon>Iridoideae</taxon>
        <taxon>Irideae</taxon>
        <taxon>Iris</taxon>
    </lineage>
</organism>
<proteinExistence type="predicted"/>
<dbReference type="Pfam" id="PF20431">
    <property type="entry name" value="E_motif"/>
    <property type="match status" value="1"/>
</dbReference>
<dbReference type="PANTHER" id="PTHR47926">
    <property type="entry name" value="PENTATRICOPEPTIDE REPEAT-CONTAINING PROTEIN"/>
    <property type="match status" value="1"/>
</dbReference>
<dbReference type="Gene3D" id="1.25.40.10">
    <property type="entry name" value="Tetratricopeptide repeat domain"/>
    <property type="match status" value="1"/>
</dbReference>
<dbReference type="GO" id="GO:0009451">
    <property type="term" value="P:RNA modification"/>
    <property type="evidence" value="ECO:0007669"/>
    <property type="project" value="InterPro"/>
</dbReference>
<evidence type="ECO:0000259" key="2">
    <source>
        <dbReference type="Pfam" id="PF14432"/>
    </source>
</evidence>
<dbReference type="InterPro" id="IPR002885">
    <property type="entry name" value="PPR_rpt"/>
</dbReference>
<name>A0AAX6GTU6_IRIPA</name>
<evidence type="ECO:0000256" key="1">
    <source>
        <dbReference type="ARBA" id="ARBA00022737"/>
    </source>
</evidence>
<dbReference type="InterPro" id="IPR046848">
    <property type="entry name" value="E_motif"/>
</dbReference>
<sequence>MERDFGVIPRAEHYACMIDLLGRAGKLTEAQEFIERMPIPPDSSVWGSLLGACRIHPDAKVAEFAARSLFEMDSENSGRYILLSNVYTSLGKIKEANRIRSLMKWRGVKKTAGYSVIEVKNKTYKFLVGDETNPNSGLIYRELEKLMDRIREAGYVPNTNFALHDLEEETKERSLYVHSEKLAIVFGLMYLGPDSEIRIHKNLRVCGDCHNATKFISEVTGREILVRDSHRFHHFSGGRCSCGDYW</sequence>
<dbReference type="GO" id="GO:0003723">
    <property type="term" value="F:RNA binding"/>
    <property type="evidence" value="ECO:0007669"/>
    <property type="project" value="InterPro"/>
</dbReference>
<dbReference type="InterPro" id="IPR046960">
    <property type="entry name" value="PPR_At4g14850-like_plant"/>
</dbReference>
<dbReference type="Pfam" id="PF01535">
    <property type="entry name" value="PPR"/>
    <property type="match status" value="1"/>
</dbReference>
<reference evidence="3" key="2">
    <citation type="submission" date="2023-04" db="EMBL/GenBank/DDBJ databases">
        <authorList>
            <person name="Bruccoleri R.E."/>
            <person name="Oakeley E.J."/>
            <person name="Faust A.-M."/>
            <person name="Dessus-Babus S."/>
            <person name="Altorfer M."/>
            <person name="Burckhardt D."/>
            <person name="Oertli M."/>
            <person name="Naumann U."/>
            <person name="Petersen F."/>
            <person name="Wong J."/>
        </authorList>
    </citation>
    <scope>NUCLEOTIDE SEQUENCE</scope>
    <source>
        <strain evidence="3">GSM-AAB239-AS_SAM_17_03QT</strain>
        <tissue evidence="3">Leaf</tissue>
    </source>
</reference>
<keyword evidence="4" id="KW-1185">Reference proteome</keyword>
<comment type="caution">
    <text evidence="3">The sequence shown here is derived from an EMBL/GenBank/DDBJ whole genome shotgun (WGS) entry which is preliminary data.</text>
</comment>
<dbReference type="FunFam" id="1.25.40.10:FF:000366">
    <property type="entry name" value="Pentatricopeptide (PPR) repeat-containing protein"/>
    <property type="match status" value="1"/>
</dbReference>
<protein>
    <submittedName>
        <fullName evidence="3">Pentatricopeptide repeat-containing protein-like, mitochondrial</fullName>
    </submittedName>
</protein>
<dbReference type="InterPro" id="IPR032867">
    <property type="entry name" value="DYW_dom"/>
</dbReference>
<evidence type="ECO:0000313" key="4">
    <source>
        <dbReference type="Proteomes" id="UP001140949"/>
    </source>
</evidence>